<dbReference type="AlphaFoldDB" id="A0A0A0HZX3"/>
<sequence>MSVIQDNCERCTEYKNNRCDTKVSDCMCKGCPRNLAECLITRYCRETESVICNNDEYYY</sequence>
<gene>
    <name evidence="1" type="ORF">Z968_12245</name>
</gene>
<comment type="caution">
    <text evidence="1">The sequence shown here is derived from an EMBL/GenBank/DDBJ whole genome shotgun (WGS) entry which is preliminary data.</text>
</comment>
<dbReference type="EMBL" id="JENJ01000087">
    <property type="protein sequence ID" value="KGM94003.1"/>
    <property type="molecule type" value="Genomic_DNA"/>
</dbReference>
<protein>
    <submittedName>
        <fullName evidence="1">Alpha/beta hydrolase</fullName>
    </submittedName>
</protein>
<dbReference type="OrthoDB" id="1913367at2"/>
<organism evidence="1 2">
    <name type="scientific">Clostridium novyi A str. 4552</name>
    <dbReference type="NCBI Taxonomy" id="1444289"/>
    <lineage>
        <taxon>Bacteria</taxon>
        <taxon>Bacillati</taxon>
        <taxon>Bacillota</taxon>
        <taxon>Clostridia</taxon>
        <taxon>Eubacteriales</taxon>
        <taxon>Clostridiaceae</taxon>
        <taxon>Clostridium</taxon>
    </lineage>
</organism>
<evidence type="ECO:0000313" key="1">
    <source>
        <dbReference type="EMBL" id="KGM94003.1"/>
    </source>
</evidence>
<dbReference type="RefSeq" id="WP_039256271.1">
    <property type="nucleotide sequence ID" value="NZ_JENJ01000087.1"/>
</dbReference>
<dbReference type="Proteomes" id="UP000030012">
    <property type="component" value="Unassembled WGS sequence"/>
</dbReference>
<accession>A0A0A0HZX3</accession>
<keyword evidence="1" id="KW-0378">Hydrolase</keyword>
<reference evidence="1 2" key="1">
    <citation type="submission" date="2014-01" db="EMBL/GenBank/DDBJ databases">
        <title>Plasmidome dynamics in the species complex Clostridium novyi sensu lato converts strains of independent lineages into distinctly different pathogens.</title>
        <authorList>
            <person name="Skarin H."/>
            <person name="Segerman B."/>
        </authorList>
    </citation>
    <scope>NUCLEOTIDE SEQUENCE [LARGE SCALE GENOMIC DNA]</scope>
    <source>
        <strain evidence="1 2">4552</strain>
    </source>
</reference>
<dbReference type="GO" id="GO:0016787">
    <property type="term" value="F:hydrolase activity"/>
    <property type="evidence" value="ECO:0007669"/>
    <property type="project" value="UniProtKB-KW"/>
</dbReference>
<proteinExistence type="predicted"/>
<name>A0A0A0HZX3_CLONO</name>
<evidence type="ECO:0000313" key="2">
    <source>
        <dbReference type="Proteomes" id="UP000030012"/>
    </source>
</evidence>